<evidence type="ECO:0000256" key="1">
    <source>
        <dbReference type="SAM" id="MobiDB-lite"/>
    </source>
</evidence>
<feature type="region of interest" description="Disordered" evidence="1">
    <location>
        <begin position="107"/>
        <end position="127"/>
    </location>
</feature>
<dbReference type="GeneID" id="42059699"/>
<evidence type="ECO:0000313" key="2">
    <source>
        <dbReference type="EMBL" id="CZR49680.1"/>
    </source>
</evidence>
<dbReference type="AlphaFoldDB" id="A0A1L7WAQ2"/>
<feature type="region of interest" description="Disordered" evidence="1">
    <location>
        <begin position="1"/>
        <end position="95"/>
    </location>
</feature>
<reference evidence="3" key="1">
    <citation type="journal article" date="2016" name="Genome Biol. Evol.">
        <title>Comparative 'omics' of the Fusarium fujikuroi species complex highlights differences in genetic potential and metabolite synthesis.</title>
        <authorList>
            <person name="Niehaus E.-M."/>
            <person name="Muensterkoetter M."/>
            <person name="Proctor R.H."/>
            <person name="Brown D.W."/>
            <person name="Sharon A."/>
            <person name="Idan Y."/>
            <person name="Oren-Young L."/>
            <person name="Sieber C.M."/>
            <person name="Novak O."/>
            <person name="Pencik A."/>
            <person name="Tarkowska D."/>
            <person name="Hromadova K."/>
            <person name="Freeman S."/>
            <person name="Maymon M."/>
            <person name="Elazar M."/>
            <person name="Youssef S.A."/>
            <person name="El-Shabrawy E.S.M."/>
            <person name="Shalaby A.B.A."/>
            <person name="Houterman P."/>
            <person name="Brock N.L."/>
            <person name="Burkhardt I."/>
            <person name="Tsavkelova E.A."/>
            <person name="Dickschat J.S."/>
            <person name="Galuszka P."/>
            <person name="Gueldener U."/>
            <person name="Tudzynski B."/>
        </authorList>
    </citation>
    <scope>NUCLEOTIDE SEQUENCE [LARGE SCALE GENOMIC DNA]</scope>
    <source>
        <strain evidence="3">ET1</strain>
    </source>
</reference>
<feature type="compositionally biased region" description="Polar residues" evidence="1">
    <location>
        <begin position="84"/>
        <end position="95"/>
    </location>
</feature>
<organism evidence="2 3">
    <name type="scientific">Fusarium proliferatum (strain ET1)</name>
    <name type="common">Orchid endophyte fungus</name>
    <dbReference type="NCBI Taxonomy" id="1227346"/>
    <lineage>
        <taxon>Eukaryota</taxon>
        <taxon>Fungi</taxon>
        <taxon>Dikarya</taxon>
        <taxon>Ascomycota</taxon>
        <taxon>Pezizomycotina</taxon>
        <taxon>Sordariomycetes</taxon>
        <taxon>Hypocreomycetidae</taxon>
        <taxon>Hypocreales</taxon>
        <taxon>Nectriaceae</taxon>
        <taxon>Fusarium</taxon>
        <taxon>Fusarium fujikuroi species complex</taxon>
    </lineage>
</organism>
<accession>A0A1L7WAQ2</accession>
<dbReference type="VEuPathDB" id="FungiDB:FPRO_14842"/>
<feature type="compositionally biased region" description="Low complexity" evidence="1">
    <location>
        <begin position="36"/>
        <end position="46"/>
    </location>
</feature>
<name>A0A1L7WAQ2_FUSPR</name>
<protein>
    <submittedName>
        <fullName evidence="2">Uncharacterized protein</fullName>
    </submittedName>
</protein>
<dbReference type="Proteomes" id="UP000183971">
    <property type="component" value="Unassembled WGS sequence"/>
</dbReference>
<proteinExistence type="predicted"/>
<comment type="caution">
    <text evidence="2">The sequence shown here is derived from an EMBL/GenBank/DDBJ whole genome shotgun (WGS) entry which is preliminary data.</text>
</comment>
<dbReference type="RefSeq" id="XP_031090178.1">
    <property type="nucleotide sequence ID" value="XM_031224972.1"/>
</dbReference>
<sequence>MHQVDWNDSTPERRLAITDLVNKFPHTPRPARDASSETPSSSVPLSQRPDIPDMSSDGFTPPVWNPASKQRNPWREGCPPNRLPTCSSPDVHETQQIPTLSLSVPQMATPTTSSHVYPVPSLPPMTSNQATAELNKLLSELEEARNRYNRLLPQTVDAQVDMERCEAKVKEFYVAHGLML</sequence>
<evidence type="ECO:0000313" key="3">
    <source>
        <dbReference type="Proteomes" id="UP000183971"/>
    </source>
</evidence>
<dbReference type="EMBL" id="FJOF01000018">
    <property type="protein sequence ID" value="CZR49680.1"/>
    <property type="molecule type" value="Genomic_DNA"/>
</dbReference>
<keyword evidence="3" id="KW-1185">Reference proteome</keyword>
<gene>
    <name evidence="2" type="ORF">FPRO_14842</name>
</gene>